<sequence>MFQRPLQVLDIQIDAANASDEGDSAGGFSPQHRRVQPTVKFRDIHKDLLEMVQQCEEEEEAESEDHDPLDEDPDDTLPQFLQSRQQHVLSGKELLPTSIVNLHSPALLDLLSDTPRIIAPAGADPTSSTDPQRDVFEDF</sequence>
<organism evidence="2 3">
    <name type="scientific">Trametes cubensis</name>
    <dbReference type="NCBI Taxonomy" id="1111947"/>
    <lineage>
        <taxon>Eukaryota</taxon>
        <taxon>Fungi</taxon>
        <taxon>Dikarya</taxon>
        <taxon>Basidiomycota</taxon>
        <taxon>Agaricomycotina</taxon>
        <taxon>Agaricomycetes</taxon>
        <taxon>Polyporales</taxon>
        <taxon>Polyporaceae</taxon>
        <taxon>Trametes</taxon>
    </lineage>
</organism>
<name>A0AAD7XHB4_9APHY</name>
<dbReference type="Proteomes" id="UP001215151">
    <property type="component" value="Unassembled WGS sequence"/>
</dbReference>
<reference evidence="2" key="1">
    <citation type="submission" date="2022-11" db="EMBL/GenBank/DDBJ databases">
        <title>Genome Sequence of Cubamyces cubensis.</title>
        <authorList>
            <person name="Buettner E."/>
        </authorList>
    </citation>
    <scope>NUCLEOTIDE SEQUENCE</scope>
    <source>
        <strain evidence="2">MPL-01</strain>
    </source>
</reference>
<dbReference type="EMBL" id="JAPEVG010000025">
    <property type="protein sequence ID" value="KAJ8495349.1"/>
    <property type="molecule type" value="Genomic_DNA"/>
</dbReference>
<accession>A0AAD7XHB4</accession>
<comment type="caution">
    <text evidence="2">The sequence shown here is derived from an EMBL/GenBank/DDBJ whole genome shotgun (WGS) entry which is preliminary data.</text>
</comment>
<proteinExistence type="predicted"/>
<evidence type="ECO:0000313" key="3">
    <source>
        <dbReference type="Proteomes" id="UP001215151"/>
    </source>
</evidence>
<feature type="region of interest" description="Disordered" evidence="1">
    <location>
        <begin position="54"/>
        <end position="80"/>
    </location>
</feature>
<dbReference type="AlphaFoldDB" id="A0AAD7XHB4"/>
<feature type="region of interest" description="Disordered" evidence="1">
    <location>
        <begin position="119"/>
        <end position="139"/>
    </location>
</feature>
<evidence type="ECO:0000313" key="2">
    <source>
        <dbReference type="EMBL" id="KAJ8495349.1"/>
    </source>
</evidence>
<gene>
    <name evidence="2" type="ORF">ONZ51_g1766</name>
</gene>
<protein>
    <submittedName>
        <fullName evidence="2">Uncharacterized protein</fullName>
    </submittedName>
</protein>
<feature type="compositionally biased region" description="Acidic residues" evidence="1">
    <location>
        <begin position="55"/>
        <end position="75"/>
    </location>
</feature>
<keyword evidence="3" id="KW-1185">Reference proteome</keyword>
<evidence type="ECO:0000256" key="1">
    <source>
        <dbReference type="SAM" id="MobiDB-lite"/>
    </source>
</evidence>